<comment type="catalytic activity">
    <reaction evidence="20">
        <text>L-seryl-[protein] + ATP = O-phospho-L-seryl-[protein] + ADP + H(+)</text>
        <dbReference type="Rhea" id="RHEA:17989"/>
        <dbReference type="Rhea" id="RHEA-COMP:9863"/>
        <dbReference type="Rhea" id="RHEA-COMP:11604"/>
        <dbReference type="ChEBI" id="CHEBI:15378"/>
        <dbReference type="ChEBI" id="CHEBI:29999"/>
        <dbReference type="ChEBI" id="CHEBI:30616"/>
        <dbReference type="ChEBI" id="CHEBI:83421"/>
        <dbReference type="ChEBI" id="CHEBI:456216"/>
        <dbReference type="EC" id="2.7.11.1"/>
    </reaction>
</comment>
<feature type="transmembrane region" description="Helical" evidence="22">
    <location>
        <begin position="754"/>
        <end position="774"/>
    </location>
</feature>
<evidence type="ECO:0000256" key="12">
    <source>
        <dbReference type="ARBA" id="ARBA00022741"/>
    </source>
</evidence>
<dbReference type="SMART" id="SM00220">
    <property type="entry name" value="S_TKc"/>
    <property type="match status" value="1"/>
</dbReference>
<dbReference type="InterPro" id="IPR003591">
    <property type="entry name" value="Leu-rich_rpt_typical-subtyp"/>
</dbReference>
<dbReference type="PROSITE" id="PS50011">
    <property type="entry name" value="PROTEIN_KINASE_DOM"/>
    <property type="match status" value="1"/>
</dbReference>
<comment type="catalytic activity">
    <reaction evidence="19">
        <text>L-threonyl-[protein] + ATP = O-phospho-L-threonyl-[protein] + ADP + H(+)</text>
        <dbReference type="Rhea" id="RHEA:46608"/>
        <dbReference type="Rhea" id="RHEA-COMP:11060"/>
        <dbReference type="Rhea" id="RHEA-COMP:11605"/>
        <dbReference type="ChEBI" id="CHEBI:15378"/>
        <dbReference type="ChEBI" id="CHEBI:30013"/>
        <dbReference type="ChEBI" id="CHEBI:30616"/>
        <dbReference type="ChEBI" id="CHEBI:61977"/>
        <dbReference type="ChEBI" id="CHEBI:456216"/>
        <dbReference type="EC" id="2.7.11.1"/>
    </reaction>
</comment>
<evidence type="ECO:0000259" key="24">
    <source>
        <dbReference type="PROSITE" id="PS50011"/>
    </source>
</evidence>
<keyword evidence="7" id="KW-0433">Leucine-rich repeat</keyword>
<evidence type="ECO:0000313" key="25">
    <source>
        <dbReference type="EMBL" id="WVZ83685.1"/>
    </source>
</evidence>
<feature type="binding site" evidence="21">
    <location>
        <position position="841"/>
    </location>
    <ligand>
        <name>ATP</name>
        <dbReference type="ChEBI" id="CHEBI:30616"/>
    </ligand>
</feature>
<dbReference type="PRINTS" id="PR00019">
    <property type="entry name" value="LEURICHRPT"/>
</dbReference>
<dbReference type="PROSITE" id="PS00107">
    <property type="entry name" value="PROTEIN_KINASE_ATP"/>
    <property type="match status" value="1"/>
</dbReference>
<gene>
    <name evidence="25" type="ORF">U9M48_030810</name>
</gene>
<evidence type="ECO:0000256" key="9">
    <source>
        <dbReference type="ARBA" id="ARBA00022692"/>
    </source>
</evidence>
<evidence type="ECO:0000256" key="2">
    <source>
        <dbReference type="ARBA" id="ARBA00008684"/>
    </source>
</evidence>
<evidence type="ECO:0000256" key="11">
    <source>
        <dbReference type="ARBA" id="ARBA00022737"/>
    </source>
</evidence>
<keyword evidence="17" id="KW-0675">Receptor</keyword>
<feature type="domain" description="Protein kinase" evidence="24">
    <location>
        <begin position="813"/>
        <end position="1094"/>
    </location>
</feature>
<evidence type="ECO:0000256" key="13">
    <source>
        <dbReference type="ARBA" id="ARBA00022777"/>
    </source>
</evidence>
<evidence type="ECO:0000256" key="20">
    <source>
        <dbReference type="ARBA" id="ARBA00048679"/>
    </source>
</evidence>
<dbReference type="FunFam" id="3.30.200.20:FF:000661">
    <property type="entry name" value="Serine-threonine protein kinase plant-type"/>
    <property type="match status" value="1"/>
</dbReference>
<dbReference type="Pfam" id="PF23598">
    <property type="entry name" value="LRR_14"/>
    <property type="match status" value="1"/>
</dbReference>
<sequence length="1099" mass="118887">MAVACAPIVVFATFALLPSILSALLAEAVSSPPPPTSNSSGTDLAALLAFKAQLADPLGVLHGNWTAGTPFCSWTGVSCGRHRQRVTALELPYTPLHGPLSPHLGNLSFLSVLNLTNATLTGSIPDAIGRLRRLETLDLSVNSLSGEIPPTMGNLTGLQLLYLGWNRLSGPIPAEMQNLHSLVHISLMENQLTGHIPSSLFNNTPLLTHLNLGNNSLSGLIPPCIGALPKLQFLVLQANLLSGPVPPGIFNMSMLGVVSLAGNSLTGPIHAANQSFNLPSLQYISVSDNYLTGPIPPGLMSSQNLQYLTLATNMFDGVVPSWLGKLTSLVRLALGGNRFVGPIPVDLSNLTNLSVLQLSHCNLTGVIPVELGQLSKLTLLVLAGNQLVGPIPDSLGNLSALTLIELDNNRLSGQVPVSAIANWNSLATLDIGGNNLQGDLSFLSALSNCRQLNYLDISMNEFVGSIPSYAGNLSRLLQAFFVHGNNLVGEFPNAITNFTGLGILDLSNNQFHGVIPESIAAMPNLQYLSLYGNAFFGPIPSQIVRLKNLETLLLQGNTLSGPIPEDIGNLTSLDTLLLSGNQLSSSVPPSLFHIEGLILLDLSQNVLTGTIPVDIGNLNQVNQMDLSSNRFVGALPDTVGQLQMVTYLNLSLNSFGDSIPFSFSKLASLRTLDLSHNNLSGTIPKYFVNFTELTTLNLSYNKLQGQIPVGGVFSNMSLQSLTGNSGLCGASRLGFAPCPNNSHAINSHRHYLKFLLPCIIVAIGVVSFCIYVVLRRKQLQRQQRTATRAGMVGKMAGNHLVSYHELARATDNFSEVNMLGSGSFGKVYKAQMGDGSVVAVKVLDMQTERAMQSFDAECRVLRMARHRNLMRILNTCSNLDFRALMLQYMPNGSLERLLHHCEVGRHLGLQRRLEIMLEVSMAMEYLHHEHCEVVLHCDLKPSNVLFDDDMVAHVSDFGISRLLLGDYSSIMTSTTMPGTVGYMAPEYGSFGKASRKSDVFSYGIMLLEVFTGKRPTDALFAGGLGLRQWVLDAFPAGLVDVLDRRLLEDAYSFSPWHSLDSFLMPIFELGLLCSSESPEQRMTMSDVVVRLKRIKRDYT</sequence>
<evidence type="ECO:0000256" key="1">
    <source>
        <dbReference type="ARBA" id="ARBA00004251"/>
    </source>
</evidence>
<evidence type="ECO:0000256" key="7">
    <source>
        <dbReference type="ARBA" id="ARBA00022614"/>
    </source>
</evidence>
<keyword evidence="11" id="KW-0677">Repeat</keyword>
<evidence type="ECO:0000256" key="8">
    <source>
        <dbReference type="ARBA" id="ARBA00022679"/>
    </source>
</evidence>
<dbReference type="GO" id="GO:0005886">
    <property type="term" value="C:plasma membrane"/>
    <property type="evidence" value="ECO:0007669"/>
    <property type="project" value="UniProtKB-SubCell"/>
</dbReference>
<dbReference type="InterPro" id="IPR055414">
    <property type="entry name" value="LRR_R13L4/SHOC2-like"/>
</dbReference>
<dbReference type="InterPro" id="IPR011009">
    <property type="entry name" value="Kinase-like_dom_sf"/>
</dbReference>
<evidence type="ECO:0000256" key="15">
    <source>
        <dbReference type="ARBA" id="ARBA00022989"/>
    </source>
</evidence>
<dbReference type="FunFam" id="1.10.510.10:FF:000358">
    <property type="entry name" value="Putative leucine-rich repeat receptor-like serine/threonine-protein kinase"/>
    <property type="match status" value="1"/>
</dbReference>
<dbReference type="GO" id="GO:0004674">
    <property type="term" value="F:protein serine/threonine kinase activity"/>
    <property type="evidence" value="ECO:0007669"/>
    <property type="project" value="UniProtKB-KW"/>
</dbReference>
<evidence type="ECO:0000256" key="16">
    <source>
        <dbReference type="ARBA" id="ARBA00023136"/>
    </source>
</evidence>
<dbReference type="InterPro" id="IPR051716">
    <property type="entry name" value="Plant_RL_S/T_kinase"/>
</dbReference>
<reference evidence="25 26" key="1">
    <citation type="submission" date="2024-02" db="EMBL/GenBank/DDBJ databases">
        <title>High-quality chromosome-scale genome assembly of Pensacola bahiagrass (Paspalum notatum Flugge var. saurae).</title>
        <authorList>
            <person name="Vega J.M."/>
            <person name="Podio M."/>
            <person name="Orjuela J."/>
            <person name="Siena L.A."/>
            <person name="Pessino S.C."/>
            <person name="Combes M.C."/>
            <person name="Mariac C."/>
            <person name="Albertini E."/>
            <person name="Pupilli F."/>
            <person name="Ortiz J.P.A."/>
            <person name="Leblanc O."/>
        </authorList>
    </citation>
    <scope>NUCLEOTIDE SEQUENCE [LARGE SCALE GENOMIC DNA]</scope>
    <source>
        <strain evidence="25">R1</strain>
        <tissue evidence="25">Leaf</tissue>
    </source>
</reference>
<dbReference type="InterPro" id="IPR000719">
    <property type="entry name" value="Prot_kinase_dom"/>
</dbReference>
<dbReference type="InterPro" id="IPR008271">
    <property type="entry name" value="Ser/Thr_kinase_AS"/>
</dbReference>
<evidence type="ECO:0000256" key="18">
    <source>
        <dbReference type="ARBA" id="ARBA00023180"/>
    </source>
</evidence>
<keyword evidence="5" id="KW-0723">Serine/threonine-protein kinase</keyword>
<evidence type="ECO:0000256" key="14">
    <source>
        <dbReference type="ARBA" id="ARBA00022840"/>
    </source>
</evidence>
<dbReference type="GO" id="GO:0051606">
    <property type="term" value="P:detection of stimulus"/>
    <property type="evidence" value="ECO:0007669"/>
    <property type="project" value="UniProtKB-ARBA"/>
</dbReference>
<dbReference type="FunFam" id="3.80.10.10:FF:000470">
    <property type="entry name" value="LRR receptor-like serine/threonine-protein kinase RPK2"/>
    <property type="match status" value="1"/>
</dbReference>
<dbReference type="FunFam" id="3.80.10.10:FF:000383">
    <property type="entry name" value="Leucine-rich repeat receptor protein kinase EMS1"/>
    <property type="match status" value="1"/>
</dbReference>
<dbReference type="PANTHER" id="PTHR48053:SF47">
    <property type="entry name" value="RECEPTOR KINASE-LIKE PROTEIN XA21"/>
    <property type="match status" value="1"/>
</dbReference>
<dbReference type="SUPFAM" id="SSF52047">
    <property type="entry name" value="RNI-like"/>
    <property type="match status" value="1"/>
</dbReference>
<comment type="subcellular location">
    <subcellularLocation>
        <location evidence="1">Cell membrane</location>
        <topology evidence="1">Single-pass type I membrane protein</topology>
    </subcellularLocation>
</comment>
<keyword evidence="18" id="KW-0325">Glycoprotein</keyword>
<dbReference type="CDD" id="cd14066">
    <property type="entry name" value="STKc_IRAK"/>
    <property type="match status" value="1"/>
</dbReference>
<protein>
    <recommendedName>
        <fullName evidence="3">non-specific serine/threonine protein kinase</fullName>
        <ecNumber evidence="3">2.7.11.1</ecNumber>
    </recommendedName>
</protein>
<dbReference type="PROSITE" id="PS00108">
    <property type="entry name" value="PROTEIN_KINASE_ST"/>
    <property type="match status" value="1"/>
</dbReference>
<dbReference type="SMART" id="SM00369">
    <property type="entry name" value="LRR_TYP"/>
    <property type="match status" value="11"/>
</dbReference>
<dbReference type="InterPro" id="IPR001245">
    <property type="entry name" value="Ser-Thr/Tyr_kinase_cat_dom"/>
</dbReference>
<evidence type="ECO:0000256" key="10">
    <source>
        <dbReference type="ARBA" id="ARBA00022729"/>
    </source>
</evidence>
<keyword evidence="10 23" id="KW-0732">Signal</keyword>
<evidence type="ECO:0000256" key="23">
    <source>
        <dbReference type="SAM" id="SignalP"/>
    </source>
</evidence>
<evidence type="ECO:0000256" key="4">
    <source>
        <dbReference type="ARBA" id="ARBA00022475"/>
    </source>
</evidence>
<evidence type="ECO:0000256" key="17">
    <source>
        <dbReference type="ARBA" id="ARBA00023170"/>
    </source>
</evidence>
<evidence type="ECO:0000256" key="6">
    <source>
        <dbReference type="ARBA" id="ARBA00022553"/>
    </source>
</evidence>
<accession>A0AAQ3U1B5</accession>
<comment type="similarity">
    <text evidence="2">Belongs to the protein kinase superfamily. Ser/Thr protein kinase family.</text>
</comment>
<dbReference type="Gene3D" id="3.30.200.20">
    <property type="entry name" value="Phosphorylase Kinase, domain 1"/>
    <property type="match status" value="1"/>
</dbReference>
<keyword evidence="13" id="KW-0418">Kinase</keyword>
<dbReference type="Pfam" id="PF07714">
    <property type="entry name" value="PK_Tyr_Ser-Thr"/>
    <property type="match status" value="1"/>
</dbReference>
<keyword evidence="16 22" id="KW-0472">Membrane</keyword>
<keyword evidence="8" id="KW-0808">Transferase</keyword>
<keyword evidence="14 21" id="KW-0067">ATP-binding</keyword>
<keyword evidence="15 22" id="KW-1133">Transmembrane helix</keyword>
<evidence type="ECO:0000256" key="19">
    <source>
        <dbReference type="ARBA" id="ARBA00047899"/>
    </source>
</evidence>
<dbReference type="FunFam" id="3.80.10.10:FF:000101">
    <property type="entry name" value="LRR receptor-like serine/threonine-protein kinase ERECTA"/>
    <property type="match status" value="1"/>
</dbReference>
<proteinExistence type="inferred from homology"/>
<keyword evidence="26" id="KW-1185">Reference proteome</keyword>
<dbReference type="Gene3D" id="3.80.10.10">
    <property type="entry name" value="Ribonuclease Inhibitor"/>
    <property type="match status" value="5"/>
</dbReference>
<name>A0AAQ3U1B5_PASNO</name>
<dbReference type="FunFam" id="3.80.10.10:FF:000317">
    <property type="entry name" value="Inactive leucine-rich repeat receptor-like protein kinase"/>
    <property type="match status" value="1"/>
</dbReference>
<keyword evidence="6" id="KW-0597">Phosphoprotein</keyword>
<dbReference type="Gene3D" id="1.10.510.10">
    <property type="entry name" value="Transferase(Phosphotransferase) domain 1"/>
    <property type="match status" value="1"/>
</dbReference>
<evidence type="ECO:0000256" key="5">
    <source>
        <dbReference type="ARBA" id="ARBA00022527"/>
    </source>
</evidence>
<dbReference type="EMBL" id="CP144751">
    <property type="protein sequence ID" value="WVZ83685.1"/>
    <property type="molecule type" value="Genomic_DNA"/>
</dbReference>
<dbReference type="Pfam" id="PF13855">
    <property type="entry name" value="LRR_8"/>
    <property type="match status" value="3"/>
</dbReference>
<dbReference type="InterPro" id="IPR017441">
    <property type="entry name" value="Protein_kinase_ATP_BS"/>
</dbReference>
<dbReference type="Proteomes" id="UP001341281">
    <property type="component" value="Chromosome 07"/>
</dbReference>
<dbReference type="PANTHER" id="PTHR48053">
    <property type="entry name" value="LEUCINE RICH REPEAT FAMILY PROTEIN, EXPRESSED"/>
    <property type="match status" value="1"/>
</dbReference>
<feature type="signal peptide" evidence="23">
    <location>
        <begin position="1"/>
        <end position="30"/>
    </location>
</feature>
<dbReference type="SUPFAM" id="SSF56112">
    <property type="entry name" value="Protein kinase-like (PK-like)"/>
    <property type="match status" value="1"/>
</dbReference>
<feature type="chain" id="PRO_5042934640" description="non-specific serine/threonine protein kinase" evidence="23">
    <location>
        <begin position="31"/>
        <end position="1099"/>
    </location>
</feature>
<keyword evidence="9 22" id="KW-0812">Transmembrane</keyword>
<evidence type="ECO:0000256" key="3">
    <source>
        <dbReference type="ARBA" id="ARBA00012513"/>
    </source>
</evidence>
<dbReference type="GO" id="GO:0005524">
    <property type="term" value="F:ATP binding"/>
    <property type="evidence" value="ECO:0007669"/>
    <property type="project" value="UniProtKB-UniRule"/>
</dbReference>
<organism evidence="25 26">
    <name type="scientific">Paspalum notatum var. saurae</name>
    <dbReference type="NCBI Taxonomy" id="547442"/>
    <lineage>
        <taxon>Eukaryota</taxon>
        <taxon>Viridiplantae</taxon>
        <taxon>Streptophyta</taxon>
        <taxon>Embryophyta</taxon>
        <taxon>Tracheophyta</taxon>
        <taxon>Spermatophyta</taxon>
        <taxon>Magnoliopsida</taxon>
        <taxon>Liliopsida</taxon>
        <taxon>Poales</taxon>
        <taxon>Poaceae</taxon>
        <taxon>PACMAD clade</taxon>
        <taxon>Panicoideae</taxon>
        <taxon>Andropogonodae</taxon>
        <taxon>Paspaleae</taxon>
        <taxon>Paspalinae</taxon>
        <taxon>Paspalum</taxon>
    </lineage>
</organism>
<dbReference type="Pfam" id="PF08263">
    <property type="entry name" value="LRRNT_2"/>
    <property type="match status" value="1"/>
</dbReference>
<dbReference type="InterPro" id="IPR013210">
    <property type="entry name" value="LRR_N_plant-typ"/>
</dbReference>
<evidence type="ECO:0000256" key="21">
    <source>
        <dbReference type="PROSITE-ProRule" id="PRU10141"/>
    </source>
</evidence>
<dbReference type="InterPro" id="IPR001611">
    <property type="entry name" value="Leu-rich_rpt"/>
</dbReference>
<dbReference type="EC" id="2.7.11.1" evidence="3"/>
<evidence type="ECO:0000313" key="26">
    <source>
        <dbReference type="Proteomes" id="UP001341281"/>
    </source>
</evidence>
<dbReference type="InterPro" id="IPR032675">
    <property type="entry name" value="LRR_dom_sf"/>
</dbReference>
<evidence type="ECO:0000256" key="22">
    <source>
        <dbReference type="SAM" id="Phobius"/>
    </source>
</evidence>
<dbReference type="SUPFAM" id="SSF52058">
    <property type="entry name" value="L domain-like"/>
    <property type="match status" value="1"/>
</dbReference>
<keyword evidence="4" id="KW-1003">Cell membrane</keyword>
<keyword evidence="12 21" id="KW-0547">Nucleotide-binding</keyword>
<dbReference type="AlphaFoldDB" id="A0AAQ3U1B5"/>
<dbReference type="Pfam" id="PF00560">
    <property type="entry name" value="LRR_1"/>
    <property type="match status" value="5"/>
</dbReference>